<gene>
    <name evidence="1" type="ORF">DPMN_024608</name>
</gene>
<organism evidence="1 2">
    <name type="scientific">Dreissena polymorpha</name>
    <name type="common">Zebra mussel</name>
    <name type="synonym">Mytilus polymorpha</name>
    <dbReference type="NCBI Taxonomy" id="45954"/>
    <lineage>
        <taxon>Eukaryota</taxon>
        <taxon>Metazoa</taxon>
        <taxon>Spiralia</taxon>
        <taxon>Lophotrochozoa</taxon>
        <taxon>Mollusca</taxon>
        <taxon>Bivalvia</taxon>
        <taxon>Autobranchia</taxon>
        <taxon>Heteroconchia</taxon>
        <taxon>Euheterodonta</taxon>
        <taxon>Imparidentia</taxon>
        <taxon>Neoheterodontei</taxon>
        <taxon>Myida</taxon>
        <taxon>Dreissenoidea</taxon>
        <taxon>Dreissenidae</taxon>
        <taxon>Dreissena</taxon>
    </lineage>
</organism>
<dbReference type="EMBL" id="JAIWYP010000002">
    <property type="protein sequence ID" value="KAH3861674.1"/>
    <property type="molecule type" value="Genomic_DNA"/>
</dbReference>
<dbReference type="Proteomes" id="UP000828390">
    <property type="component" value="Unassembled WGS sequence"/>
</dbReference>
<name>A0A9D4RB27_DREPO</name>
<sequence length="74" mass="8075">MTAVKSGAALLSNCKCKRITRSIRPIISQFRSAYGDMRLGELSPPGYVGLASCDSACEPLAPEVRKLDIITYRQ</sequence>
<proteinExistence type="predicted"/>
<dbReference type="AlphaFoldDB" id="A0A9D4RB27"/>
<evidence type="ECO:0000313" key="2">
    <source>
        <dbReference type="Proteomes" id="UP000828390"/>
    </source>
</evidence>
<comment type="caution">
    <text evidence="1">The sequence shown here is derived from an EMBL/GenBank/DDBJ whole genome shotgun (WGS) entry which is preliminary data.</text>
</comment>
<keyword evidence="2" id="KW-1185">Reference proteome</keyword>
<reference evidence="1" key="2">
    <citation type="submission" date="2020-11" db="EMBL/GenBank/DDBJ databases">
        <authorList>
            <person name="McCartney M.A."/>
            <person name="Auch B."/>
            <person name="Kono T."/>
            <person name="Mallez S."/>
            <person name="Becker A."/>
            <person name="Gohl D.M."/>
            <person name="Silverstein K.A.T."/>
            <person name="Koren S."/>
            <person name="Bechman K.B."/>
            <person name="Herman A."/>
            <person name="Abrahante J.E."/>
            <person name="Garbe J."/>
        </authorList>
    </citation>
    <scope>NUCLEOTIDE SEQUENCE</scope>
    <source>
        <strain evidence="1">Duluth1</strain>
        <tissue evidence="1">Whole animal</tissue>
    </source>
</reference>
<accession>A0A9D4RB27</accession>
<reference evidence="1" key="1">
    <citation type="journal article" date="2019" name="bioRxiv">
        <title>The Genome of the Zebra Mussel, Dreissena polymorpha: A Resource for Invasive Species Research.</title>
        <authorList>
            <person name="McCartney M.A."/>
            <person name="Auch B."/>
            <person name="Kono T."/>
            <person name="Mallez S."/>
            <person name="Zhang Y."/>
            <person name="Obille A."/>
            <person name="Becker A."/>
            <person name="Abrahante J.E."/>
            <person name="Garbe J."/>
            <person name="Badalamenti J.P."/>
            <person name="Herman A."/>
            <person name="Mangelson H."/>
            <person name="Liachko I."/>
            <person name="Sullivan S."/>
            <person name="Sone E.D."/>
            <person name="Koren S."/>
            <person name="Silverstein K.A.T."/>
            <person name="Beckman K.B."/>
            <person name="Gohl D.M."/>
        </authorList>
    </citation>
    <scope>NUCLEOTIDE SEQUENCE</scope>
    <source>
        <strain evidence="1">Duluth1</strain>
        <tissue evidence="1">Whole animal</tissue>
    </source>
</reference>
<evidence type="ECO:0000313" key="1">
    <source>
        <dbReference type="EMBL" id="KAH3861674.1"/>
    </source>
</evidence>
<protein>
    <submittedName>
        <fullName evidence="1">Uncharacterized protein</fullName>
    </submittedName>
</protein>